<keyword evidence="1" id="KW-0010">Activator</keyword>
<dbReference type="Gene3D" id="3.40.190.290">
    <property type="match status" value="1"/>
</dbReference>
<dbReference type="CDD" id="cd05466">
    <property type="entry name" value="PBP2_LTTR_substrate"/>
    <property type="match status" value="1"/>
</dbReference>
<dbReference type="PANTHER" id="PTHR30293">
    <property type="entry name" value="TRANSCRIPTIONAL REGULATORY PROTEIN NAC-RELATED"/>
    <property type="match status" value="1"/>
</dbReference>
<evidence type="ECO:0000313" key="4">
    <source>
        <dbReference type="Proteomes" id="UP000214596"/>
    </source>
</evidence>
<dbReference type="GO" id="GO:0003700">
    <property type="term" value="F:DNA-binding transcription factor activity"/>
    <property type="evidence" value="ECO:0007669"/>
    <property type="project" value="TreeGrafter"/>
</dbReference>
<dbReference type="GO" id="GO:2000142">
    <property type="term" value="P:regulation of DNA-templated transcription initiation"/>
    <property type="evidence" value="ECO:0007669"/>
    <property type="project" value="TreeGrafter"/>
</dbReference>
<reference evidence="3 4" key="1">
    <citation type="journal article" date="2017" name="Appl. Environ. Microbiol.">
        <title>Parallel evolution of two clades of a major Atlantic endemic Vibrio parahaemolyticus pathogen lineage by independent acquisition of related pathogenicity islands.</title>
        <authorList>
            <person name="Xu F."/>
            <person name="Gonzalez-Escalona N."/>
            <person name="Drees K.P."/>
            <person name="Sebra R.P."/>
            <person name="Cooper V.S."/>
            <person name="Jones S.H."/>
            <person name="Whistler C.A."/>
        </authorList>
    </citation>
    <scope>NUCLEOTIDE SEQUENCE [LARGE SCALE GENOMIC DNA]</scope>
    <source>
        <strain evidence="3 4">MAVP-3</strain>
    </source>
</reference>
<accession>A0A227IZK1</accession>
<dbReference type="EMBL" id="NIXT01004505">
    <property type="protein sequence ID" value="OXE28301.1"/>
    <property type="molecule type" value="Genomic_DNA"/>
</dbReference>
<dbReference type="Proteomes" id="UP000214596">
    <property type="component" value="Unassembled WGS sequence"/>
</dbReference>
<evidence type="ECO:0000259" key="2">
    <source>
        <dbReference type="Pfam" id="PF03466"/>
    </source>
</evidence>
<evidence type="ECO:0000256" key="1">
    <source>
        <dbReference type="ARBA" id="ARBA00023159"/>
    </source>
</evidence>
<comment type="caution">
    <text evidence="3">The sequence shown here is derived from an EMBL/GenBank/DDBJ whole genome shotgun (WGS) entry which is preliminary data.</text>
</comment>
<evidence type="ECO:0000313" key="3">
    <source>
        <dbReference type="EMBL" id="OXE28301.1"/>
    </source>
</evidence>
<sequence>SEVLWESLNNIPLGLLSKGMHYRHSIDLSFVSKGLVPQTVIESNSTFHLIQAVTSGLCCAIMPLNCGLEELNDTLRIIPIEEAAVHAPLG</sequence>
<dbReference type="AlphaFoldDB" id="A0A227IZK1"/>
<organism evidence="3 4">
    <name type="scientific">Vibrio parahaemolyticus</name>
    <dbReference type="NCBI Taxonomy" id="670"/>
    <lineage>
        <taxon>Bacteria</taxon>
        <taxon>Pseudomonadati</taxon>
        <taxon>Pseudomonadota</taxon>
        <taxon>Gammaproteobacteria</taxon>
        <taxon>Vibrionales</taxon>
        <taxon>Vibrionaceae</taxon>
        <taxon>Vibrio</taxon>
    </lineage>
</organism>
<dbReference type="Pfam" id="PF03466">
    <property type="entry name" value="LysR_substrate"/>
    <property type="match status" value="1"/>
</dbReference>
<proteinExistence type="predicted"/>
<name>A0A227IZK1_VIBPH</name>
<dbReference type="PANTHER" id="PTHR30293:SF0">
    <property type="entry name" value="NITROGEN ASSIMILATION REGULATORY PROTEIN NAC"/>
    <property type="match status" value="1"/>
</dbReference>
<feature type="domain" description="LysR substrate-binding" evidence="2">
    <location>
        <begin position="3"/>
        <end position="89"/>
    </location>
</feature>
<dbReference type="SUPFAM" id="SSF53850">
    <property type="entry name" value="Periplasmic binding protein-like II"/>
    <property type="match status" value="1"/>
</dbReference>
<protein>
    <submittedName>
        <fullName evidence="3">LysR family transcriptional regulator</fullName>
    </submittedName>
</protein>
<dbReference type="InterPro" id="IPR005119">
    <property type="entry name" value="LysR_subst-bd"/>
</dbReference>
<gene>
    <name evidence="3" type="ORF">CA163_34635</name>
</gene>
<feature type="non-terminal residue" evidence="3">
    <location>
        <position position="1"/>
    </location>
</feature>
<dbReference type="STRING" id="670.ACZ92_23150"/>
<feature type="non-terminal residue" evidence="3">
    <location>
        <position position="90"/>
    </location>
</feature>